<evidence type="ECO:0000313" key="8">
    <source>
        <dbReference type="EMBL" id="TFK35224.1"/>
    </source>
</evidence>
<reference evidence="8 9" key="1">
    <citation type="journal article" date="2019" name="Nat. Ecol. Evol.">
        <title>Megaphylogeny resolves global patterns of mushroom evolution.</title>
        <authorList>
            <person name="Varga T."/>
            <person name="Krizsan K."/>
            <person name="Foldi C."/>
            <person name="Dima B."/>
            <person name="Sanchez-Garcia M."/>
            <person name="Sanchez-Ramirez S."/>
            <person name="Szollosi G.J."/>
            <person name="Szarkandi J.G."/>
            <person name="Papp V."/>
            <person name="Albert L."/>
            <person name="Andreopoulos W."/>
            <person name="Angelini C."/>
            <person name="Antonin V."/>
            <person name="Barry K.W."/>
            <person name="Bougher N.L."/>
            <person name="Buchanan P."/>
            <person name="Buyck B."/>
            <person name="Bense V."/>
            <person name="Catcheside P."/>
            <person name="Chovatia M."/>
            <person name="Cooper J."/>
            <person name="Damon W."/>
            <person name="Desjardin D."/>
            <person name="Finy P."/>
            <person name="Geml J."/>
            <person name="Haridas S."/>
            <person name="Hughes K."/>
            <person name="Justo A."/>
            <person name="Karasinski D."/>
            <person name="Kautmanova I."/>
            <person name="Kiss B."/>
            <person name="Kocsube S."/>
            <person name="Kotiranta H."/>
            <person name="LaButti K.M."/>
            <person name="Lechner B.E."/>
            <person name="Liimatainen K."/>
            <person name="Lipzen A."/>
            <person name="Lukacs Z."/>
            <person name="Mihaltcheva S."/>
            <person name="Morgado L.N."/>
            <person name="Niskanen T."/>
            <person name="Noordeloos M.E."/>
            <person name="Ohm R.A."/>
            <person name="Ortiz-Santana B."/>
            <person name="Ovrebo C."/>
            <person name="Racz N."/>
            <person name="Riley R."/>
            <person name="Savchenko A."/>
            <person name="Shiryaev A."/>
            <person name="Soop K."/>
            <person name="Spirin V."/>
            <person name="Szebenyi C."/>
            <person name="Tomsovsky M."/>
            <person name="Tulloss R.E."/>
            <person name="Uehling J."/>
            <person name="Grigoriev I.V."/>
            <person name="Vagvolgyi C."/>
            <person name="Papp T."/>
            <person name="Martin F.M."/>
            <person name="Miettinen O."/>
            <person name="Hibbett D.S."/>
            <person name="Nagy L.G."/>
        </authorList>
    </citation>
    <scope>NUCLEOTIDE SEQUENCE [LARGE SCALE GENOMIC DNA]</scope>
    <source>
        <strain evidence="8 9">CBS 166.37</strain>
    </source>
</reference>
<keyword evidence="3 6" id="KW-1133">Transmembrane helix</keyword>
<dbReference type="Pfam" id="PF20684">
    <property type="entry name" value="Fung_rhodopsin"/>
    <property type="match status" value="1"/>
</dbReference>
<dbReference type="Proteomes" id="UP000308652">
    <property type="component" value="Unassembled WGS sequence"/>
</dbReference>
<dbReference type="PANTHER" id="PTHR33048">
    <property type="entry name" value="PTH11-LIKE INTEGRAL MEMBRANE PROTEIN (AFU_ORTHOLOGUE AFUA_5G11245)"/>
    <property type="match status" value="1"/>
</dbReference>
<dbReference type="STRING" id="68775.A0A5C3LQ59"/>
<evidence type="ECO:0000256" key="2">
    <source>
        <dbReference type="ARBA" id="ARBA00022692"/>
    </source>
</evidence>
<dbReference type="InterPro" id="IPR052337">
    <property type="entry name" value="SAT4-like"/>
</dbReference>
<name>A0A5C3LQ59_9AGAR</name>
<keyword evidence="4 6" id="KW-0472">Membrane</keyword>
<evidence type="ECO:0000256" key="3">
    <source>
        <dbReference type="ARBA" id="ARBA00022989"/>
    </source>
</evidence>
<comment type="similarity">
    <text evidence="5">Belongs to the SAT4 family.</text>
</comment>
<evidence type="ECO:0000256" key="4">
    <source>
        <dbReference type="ARBA" id="ARBA00023136"/>
    </source>
</evidence>
<dbReference type="OrthoDB" id="3229610at2759"/>
<dbReference type="GO" id="GO:0016020">
    <property type="term" value="C:membrane"/>
    <property type="evidence" value="ECO:0007669"/>
    <property type="project" value="UniProtKB-SubCell"/>
</dbReference>
<dbReference type="PANTHER" id="PTHR33048:SF47">
    <property type="entry name" value="INTEGRAL MEMBRANE PROTEIN-RELATED"/>
    <property type="match status" value="1"/>
</dbReference>
<feature type="transmembrane region" description="Helical" evidence="6">
    <location>
        <begin position="162"/>
        <end position="183"/>
    </location>
</feature>
<feature type="transmembrane region" description="Helical" evidence="6">
    <location>
        <begin position="115"/>
        <end position="142"/>
    </location>
</feature>
<dbReference type="AlphaFoldDB" id="A0A5C3LQ59"/>
<evidence type="ECO:0000256" key="1">
    <source>
        <dbReference type="ARBA" id="ARBA00004141"/>
    </source>
</evidence>
<evidence type="ECO:0000259" key="7">
    <source>
        <dbReference type="Pfam" id="PF20684"/>
    </source>
</evidence>
<keyword evidence="2 6" id="KW-0812">Transmembrane</keyword>
<proteinExistence type="inferred from homology"/>
<feature type="transmembrane region" description="Helical" evidence="6">
    <location>
        <begin position="81"/>
        <end position="103"/>
    </location>
</feature>
<sequence>MIPAQPYLPWKVVITILHVIAASTSVLRVDYRRRTRRLWWDDYAAIVPAVFECVKIAIIWLRLRSFDQSEDSRQLKVALSFMNQTCFGIIIWWSRISLALAVVRITPVGSKARPWVIGLTCAFILNFIAIVLGMTVTCAMSTAWQYAKGNILICGPSYGVNLASVITDIVGDLLLVGFPMYRLRCLKLQSAQRRLVLLVFSTSVLTLVAVVAVAIVSYGSVFKGPGALLVWVMTLNIEEVISVIACNLPVLVCWGYRTFSSVDDDASGDHVTPHWSGATTTFMSPDISGKHSQTFDNVAEKSASDVSFTTRIGMQGGESDTKVQKDTIV</sequence>
<keyword evidence="9" id="KW-1185">Reference proteome</keyword>
<gene>
    <name evidence="8" type="ORF">BDQ12DRAFT_726168</name>
</gene>
<feature type="transmembrane region" description="Helical" evidence="6">
    <location>
        <begin position="195"/>
        <end position="216"/>
    </location>
</feature>
<dbReference type="EMBL" id="ML213623">
    <property type="protein sequence ID" value="TFK35224.1"/>
    <property type="molecule type" value="Genomic_DNA"/>
</dbReference>
<evidence type="ECO:0000313" key="9">
    <source>
        <dbReference type="Proteomes" id="UP000308652"/>
    </source>
</evidence>
<organism evidence="8 9">
    <name type="scientific">Crucibulum laeve</name>
    <dbReference type="NCBI Taxonomy" id="68775"/>
    <lineage>
        <taxon>Eukaryota</taxon>
        <taxon>Fungi</taxon>
        <taxon>Dikarya</taxon>
        <taxon>Basidiomycota</taxon>
        <taxon>Agaricomycotina</taxon>
        <taxon>Agaricomycetes</taxon>
        <taxon>Agaricomycetidae</taxon>
        <taxon>Agaricales</taxon>
        <taxon>Agaricineae</taxon>
        <taxon>Nidulariaceae</taxon>
        <taxon>Crucibulum</taxon>
    </lineage>
</organism>
<evidence type="ECO:0000256" key="6">
    <source>
        <dbReference type="SAM" id="Phobius"/>
    </source>
</evidence>
<feature type="transmembrane region" description="Helical" evidence="6">
    <location>
        <begin position="12"/>
        <end position="31"/>
    </location>
</feature>
<feature type="transmembrane region" description="Helical" evidence="6">
    <location>
        <begin position="228"/>
        <end position="252"/>
    </location>
</feature>
<protein>
    <recommendedName>
        <fullName evidence="7">Rhodopsin domain-containing protein</fullName>
    </recommendedName>
</protein>
<comment type="subcellular location">
    <subcellularLocation>
        <location evidence="1">Membrane</location>
        <topology evidence="1">Multi-pass membrane protein</topology>
    </subcellularLocation>
</comment>
<evidence type="ECO:0000256" key="5">
    <source>
        <dbReference type="ARBA" id="ARBA00038359"/>
    </source>
</evidence>
<feature type="domain" description="Rhodopsin" evidence="7">
    <location>
        <begin position="28"/>
        <end position="251"/>
    </location>
</feature>
<feature type="transmembrane region" description="Helical" evidence="6">
    <location>
        <begin position="43"/>
        <end position="61"/>
    </location>
</feature>
<dbReference type="InterPro" id="IPR049326">
    <property type="entry name" value="Rhodopsin_dom_fungi"/>
</dbReference>
<accession>A0A5C3LQ59</accession>